<dbReference type="CDD" id="cd12553">
    <property type="entry name" value="RRM1_RBM15"/>
    <property type="match status" value="1"/>
</dbReference>
<dbReference type="GO" id="GO:0016607">
    <property type="term" value="C:nuclear speck"/>
    <property type="evidence" value="ECO:0007669"/>
    <property type="project" value="UniProtKB-SubCell"/>
</dbReference>
<evidence type="ECO:0000256" key="8">
    <source>
        <dbReference type="ARBA" id="ARBA00022737"/>
    </source>
</evidence>
<feature type="region of interest" description="Disordered" evidence="19">
    <location>
        <begin position="579"/>
        <end position="681"/>
    </location>
</feature>
<keyword evidence="7" id="KW-0597">Phosphoprotein</keyword>
<keyword evidence="5" id="KW-0488">Methylation</keyword>
<dbReference type="InterPro" id="IPR000504">
    <property type="entry name" value="RRM_dom"/>
</dbReference>
<evidence type="ECO:0000256" key="6">
    <source>
        <dbReference type="ARBA" id="ARBA00022499"/>
    </source>
</evidence>
<keyword evidence="12" id="KW-0472">Membrane</keyword>
<dbReference type="FunFam" id="2.40.290.10:FF:000003">
    <property type="entry name" value="RNA-binding motif protein 15"/>
    <property type="match status" value="1"/>
</dbReference>
<dbReference type="SMART" id="SM00360">
    <property type="entry name" value="RRM"/>
    <property type="match status" value="3"/>
</dbReference>
<keyword evidence="8" id="KW-0677">Repeat</keyword>
<evidence type="ECO:0000256" key="7">
    <source>
        <dbReference type="ARBA" id="ARBA00022553"/>
    </source>
</evidence>
<comment type="subcellular location">
    <subcellularLocation>
        <location evidence="2">Nucleus membrane</location>
        <topology evidence="2">Peripheral membrane protein</topology>
    </subcellularLocation>
    <subcellularLocation>
        <location evidence="1">Nucleus speckle</location>
    </subcellularLocation>
    <subcellularLocation>
        <location evidence="3">Nucleus</location>
        <location evidence="3">Nucleoplasm</location>
    </subcellularLocation>
</comment>
<comment type="subunit">
    <text evidence="14">Component of the WMM complex, a N6-methyltransferase complex composed of a catalytic subcomplex, named MAC, and of an associated subcomplex, named MACOM. The MAC subcomplex is composed of METTL3 and METTL14. The MACOM subcomplex is composed of WTAP, ZC3H13, CBLL1/HAKAI, VIRMA, and, in some cases of RBM15 (RBM15 or RBM15B). Also a component of a MACOM-like complex, named WTAP complex, composed of WTAP, ZC3H13, CBLL1, VIRMA, RBM15, BCLAF1 and THRAP3. Interacts with RBPJ. Interacts (via SPOC domain) with SETD1B. Interacts with NXF1, the interaction is required to promote mRNA export. Interacts with SF3B1.</text>
</comment>
<feature type="compositionally biased region" description="Basic and acidic residues" evidence="19">
    <location>
        <begin position="585"/>
        <end position="608"/>
    </location>
</feature>
<dbReference type="FunFam" id="3.30.70.330:FF:000195">
    <property type="entry name" value="RNA binding motif protein 15"/>
    <property type="match status" value="1"/>
</dbReference>
<feature type="compositionally biased region" description="Polar residues" evidence="19">
    <location>
        <begin position="34"/>
        <end position="54"/>
    </location>
</feature>
<evidence type="ECO:0000256" key="15">
    <source>
        <dbReference type="ARBA" id="ARBA00067849"/>
    </source>
</evidence>
<evidence type="ECO:0000256" key="11">
    <source>
        <dbReference type="ARBA" id="ARBA00022990"/>
    </source>
</evidence>
<dbReference type="FunFam" id="3.30.70.330:FF:000112">
    <property type="entry name" value="RNA-binding motif protein 15"/>
    <property type="match status" value="1"/>
</dbReference>
<dbReference type="GO" id="GO:0045637">
    <property type="term" value="P:regulation of myeloid cell differentiation"/>
    <property type="evidence" value="ECO:0007669"/>
    <property type="project" value="UniProtKB-ARBA"/>
</dbReference>
<dbReference type="InterPro" id="IPR016194">
    <property type="entry name" value="SPOC-like_C_dom_sf"/>
</dbReference>
<organism evidence="22 23">
    <name type="scientific">Pleuronectes platessa</name>
    <name type="common">European plaice</name>
    <dbReference type="NCBI Taxonomy" id="8262"/>
    <lineage>
        <taxon>Eukaryota</taxon>
        <taxon>Metazoa</taxon>
        <taxon>Chordata</taxon>
        <taxon>Craniata</taxon>
        <taxon>Vertebrata</taxon>
        <taxon>Euteleostomi</taxon>
        <taxon>Actinopterygii</taxon>
        <taxon>Neopterygii</taxon>
        <taxon>Teleostei</taxon>
        <taxon>Neoteleostei</taxon>
        <taxon>Acanthomorphata</taxon>
        <taxon>Carangaria</taxon>
        <taxon>Pleuronectiformes</taxon>
        <taxon>Pleuronectoidei</taxon>
        <taxon>Pleuronectidae</taxon>
        <taxon>Pleuronectes</taxon>
    </lineage>
</organism>
<dbReference type="Pfam" id="PF07744">
    <property type="entry name" value="SPOC"/>
    <property type="match status" value="1"/>
</dbReference>
<dbReference type="GO" id="GO:0031965">
    <property type="term" value="C:nuclear membrane"/>
    <property type="evidence" value="ECO:0007669"/>
    <property type="project" value="UniProtKB-SubCell"/>
</dbReference>
<evidence type="ECO:0000256" key="1">
    <source>
        <dbReference type="ARBA" id="ARBA00004324"/>
    </source>
</evidence>
<dbReference type="InterPro" id="IPR034472">
    <property type="entry name" value="RBM15_RRM2"/>
</dbReference>
<evidence type="ECO:0000313" key="22">
    <source>
        <dbReference type="EMBL" id="CAB1417919.1"/>
    </source>
</evidence>
<evidence type="ECO:0000256" key="4">
    <source>
        <dbReference type="ARBA" id="ARBA00005387"/>
    </source>
</evidence>
<gene>
    <name evidence="22" type="ORF">PLEPLA_LOCUS5741</name>
</gene>
<proteinExistence type="inferred from homology"/>
<dbReference type="Proteomes" id="UP001153269">
    <property type="component" value="Unassembled WGS sequence"/>
</dbReference>
<dbReference type="PROSITE" id="PS50917">
    <property type="entry name" value="SPOC"/>
    <property type="match status" value="1"/>
</dbReference>
<evidence type="ECO:0000256" key="19">
    <source>
        <dbReference type="SAM" id="MobiDB-lite"/>
    </source>
</evidence>
<protein>
    <recommendedName>
        <fullName evidence="15">RNA-binding protein 15</fullName>
    </recommendedName>
    <alternativeName>
        <fullName evidence="17">One-twenty two protein 1</fullName>
    </alternativeName>
    <alternativeName>
        <fullName evidence="16">RNA-binding motif protein 15</fullName>
    </alternativeName>
</protein>
<comment type="caution">
    <text evidence="22">The sequence shown here is derived from an EMBL/GenBank/DDBJ whole genome shotgun (WGS) entry which is preliminary data.</text>
</comment>
<keyword evidence="11" id="KW-0007">Acetylation</keyword>
<dbReference type="InterPro" id="IPR012677">
    <property type="entry name" value="Nucleotide-bd_a/b_plait_sf"/>
</dbReference>
<evidence type="ECO:0000256" key="2">
    <source>
        <dbReference type="ARBA" id="ARBA00004617"/>
    </source>
</evidence>
<dbReference type="Gene3D" id="2.40.290.10">
    <property type="match status" value="1"/>
</dbReference>
<dbReference type="Gene3D" id="3.30.70.330">
    <property type="match status" value="3"/>
</dbReference>
<dbReference type="PANTHER" id="PTHR23189">
    <property type="entry name" value="RNA RECOGNITION MOTIF-CONTAINING"/>
    <property type="match status" value="1"/>
</dbReference>
<evidence type="ECO:0000256" key="9">
    <source>
        <dbReference type="ARBA" id="ARBA00022843"/>
    </source>
</evidence>
<dbReference type="EMBL" id="CADEAL010000291">
    <property type="protein sequence ID" value="CAB1417919.1"/>
    <property type="molecule type" value="Genomic_DNA"/>
</dbReference>
<dbReference type="InterPro" id="IPR012921">
    <property type="entry name" value="SPOC_C"/>
</dbReference>
<evidence type="ECO:0000256" key="10">
    <source>
        <dbReference type="ARBA" id="ARBA00022884"/>
    </source>
</evidence>
<keyword evidence="13" id="KW-0539">Nucleus</keyword>
<keyword evidence="9" id="KW-0832">Ubl conjugation</keyword>
<feature type="domain" description="RRM" evidence="20">
    <location>
        <begin position="304"/>
        <end position="381"/>
    </location>
</feature>
<evidence type="ECO:0000259" key="21">
    <source>
        <dbReference type="PROSITE" id="PS50917"/>
    </source>
</evidence>
<dbReference type="CDD" id="cd12557">
    <property type="entry name" value="RRM3_RBM15"/>
    <property type="match status" value="1"/>
</dbReference>
<dbReference type="InterPro" id="IPR010912">
    <property type="entry name" value="SPOC_met"/>
</dbReference>
<evidence type="ECO:0000256" key="5">
    <source>
        <dbReference type="ARBA" id="ARBA00022481"/>
    </source>
</evidence>
<evidence type="ECO:0000256" key="17">
    <source>
        <dbReference type="ARBA" id="ARBA00083977"/>
    </source>
</evidence>
<dbReference type="GO" id="GO:0003723">
    <property type="term" value="F:RNA binding"/>
    <property type="evidence" value="ECO:0007669"/>
    <property type="project" value="UniProtKB-UniRule"/>
</dbReference>
<keyword evidence="6" id="KW-1017">Isopeptide bond</keyword>
<feature type="domain" description="RRM" evidence="20">
    <location>
        <begin position="385"/>
        <end position="459"/>
    </location>
</feature>
<evidence type="ECO:0000256" key="16">
    <source>
        <dbReference type="ARBA" id="ARBA00075695"/>
    </source>
</evidence>
<dbReference type="FunFam" id="3.30.70.330:FF:000181">
    <property type="entry name" value="RNA binding motif protein 15"/>
    <property type="match status" value="1"/>
</dbReference>
<feature type="region of interest" description="Disordered" evidence="19">
    <location>
        <begin position="554"/>
        <end position="573"/>
    </location>
</feature>
<reference evidence="22" key="1">
    <citation type="submission" date="2020-03" db="EMBL/GenBank/DDBJ databases">
        <authorList>
            <person name="Weist P."/>
        </authorList>
    </citation>
    <scope>NUCLEOTIDE SEQUENCE</scope>
</reference>
<comment type="similarity">
    <text evidence="4">Belongs to the RRM Spen family.</text>
</comment>
<dbReference type="CDD" id="cd12555">
    <property type="entry name" value="RRM2_RBM15"/>
    <property type="match status" value="1"/>
</dbReference>
<evidence type="ECO:0000256" key="18">
    <source>
        <dbReference type="PROSITE-ProRule" id="PRU00176"/>
    </source>
</evidence>
<evidence type="ECO:0000256" key="3">
    <source>
        <dbReference type="ARBA" id="ARBA00004642"/>
    </source>
</evidence>
<evidence type="ECO:0000313" key="23">
    <source>
        <dbReference type="Proteomes" id="UP001153269"/>
    </source>
</evidence>
<feature type="domain" description="SPOC" evidence="21">
    <location>
        <begin position="677"/>
        <end position="849"/>
    </location>
</feature>
<accession>A0A9N7YB56</accession>
<name>A0A9N7YB56_PLEPL</name>
<keyword evidence="23" id="KW-1185">Reference proteome</keyword>
<dbReference type="InterPro" id="IPR034470">
    <property type="entry name" value="RBM15_RRM1"/>
</dbReference>
<feature type="region of interest" description="Disordered" evidence="19">
    <location>
        <begin position="203"/>
        <end position="230"/>
    </location>
</feature>
<dbReference type="Pfam" id="PF00076">
    <property type="entry name" value="RRM_1"/>
    <property type="match status" value="1"/>
</dbReference>
<dbReference type="InterPro" id="IPR035979">
    <property type="entry name" value="RBD_domain_sf"/>
</dbReference>
<evidence type="ECO:0000256" key="14">
    <source>
        <dbReference type="ARBA" id="ARBA00066093"/>
    </source>
</evidence>
<dbReference type="PROSITE" id="PS50102">
    <property type="entry name" value="RRM"/>
    <property type="match status" value="2"/>
</dbReference>
<evidence type="ECO:0000259" key="20">
    <source>
        <dbReference type="PROSITE" id="PS50102"/>
    </source>
</evidence>
<feature type="compositionally biased region" description="Basic and acidic residues" evidence="19">
    <location>
        <begin position="1"/>
        <end position="24"/>
    </location>
</feature>
<keyword evidence="10 18" id="KW-0694">RNA-binding</keyword>
<dbReference type="InterPro" id="IPR034473">
    <property type="entry name" value="RBM15_RRM3"/>
</dbReference>
<dbReference type="SUPFAM" id="SSF54928">
    <property type="entry name" value="RNA-binding domain, RBD"/>
    <property type="match status" value="2"/>
</dbReference>
<feature type="region of interest" description="Disordered" evidence="19">
    <location>
        <begin position="1"/>
        <end position="120"/>
    </location>
</feature>
<sequence length="850" mass="95118">MKGKERSPVKKRSRALDDSRDRGGSHPSGKKSGALSTVGSNNSNGSIHSAASSRRSLHGEKRDARDPDGHNSSGRSGSGYDYRVIPGNKPHVGADIAAEVARSSASSRCEPRPPSNPESEYKTLKISELGSQLNDEEIEDGLFHEFTKFGDVSVKMSRENDERVALVNFRRPEDARAAKHARGKLVLYDRPLKIETVYMNRRRSRSPVSKDSFPAGHRHLHSQRPLSPTGMGFRDYRLQQLALGRLPAPPPPPPVPPPPHLRELERERDFPVYEARSRPPFVPEGAVFREKDPMTPEDDQRANRTLFLGNLDVSVTESDLRRAFDRFGVITEVDIKRAVRGQSNTYGFMKFENLDMAHRAKVAMSGKVVGHNPIKIGYGKPTPTTRLWVGGLGPWVPLAALAKEFDRFGTIRTIDYRKGEVWAYIQYESLDAAQAACTHMRGFPLGGPDRRLRVDFAETEVRYQQQQFMQLPLPHYDLVSEPFVHRLTDPVRVRDRSPPHPARFRDRDPYATAEWSGLAVHDRMRGPAFDPVDRLERRSREPWTIEQERELQSRDLGRKRRPMNDGWWLEPSPDGCDFGLRRHGNSLERSPEGSNRDGVRHGDPERLPRPGRPSPVRERQNTQDTGCGDKRRRTLSPTEPGSFLDKDHKRRASDSAKSPLKKEVRSDQPSSSSKTKGMAEGQKLSQVWQGVLLLKNSSFPTSLHLLEGDIAVATSLLVDGSTRGQVSQLKISQRLRLDQPKLEEVSRRIQATSSSGYSILLAMPGKDGGVQDASNPNERPLKNLVSYLTQKEAAGIISLPVGGSCDKDHGGVLHAFPPCEFTRQFMDASAKAFAKSEDDYMVMVIIRGAS</sequence>
<evidence type="ECO:0000256" key="12">
    <source>
        <dbReference type="ARBA" id="ARBA00023136"/>
    </source>
</evidence>
<dbReference type="SUPFAM" id="SSF100939">
    <property type="entry name" value="SPOC domain-like"/>
    <property type="match status" value="1"/>
</dbReference>
<feature type="compositionally biased region" description="Low complexity" evidence="19">
    <location>
        <begin position="97"/>
        <end position="108"/>
    </location>
</feature>
<evidence type="ECO:0000256" key="13">
    <source>
        <dbReference type="ARBA" id="ARBA00023242"/>
    </source>
</evidence>
<dbReference type="AlphaFoldDB" id="A0A9N7YB56"/>
<dbReference type="GO" id="GO:0000381">
    <property type="term" value="P:regulation of alternative mRNA splicing, via spliceosome"/>
    <property type="evidence" value="ECO:0007669"/>
    <property type="project" value="UniProtKB-ARBA"/>
</dbReference>
<feature type="compositionally biased region" description="Basic and acidic residues" evidence="19">
    <location>
        <begin position="57"/>
        <end position="69"/>
    </location>
</feature>